<dbReference type="InterPro" id="IPR006037">
    <property type="entry name" value="RCK_C"/>
</dbReference>
<dbReference type="SUPFAM" id="SSF116726">
    <property type="entry name" value="TrkA C-terminal domain-like"/>
    <property type="match status" value="1"/>
</dbReference>
<dbReference type="Pfam" id="PF02080">
    <property type="entry name" value="TrkA_C"/>
    <property type="match status" value="1"/>
</dbReference>
<dbReference type="RefSeq" id="WP_099343306.1">
    <property type="nucleotide sequence ID" value="NZ_CP032098.1"/>
</dbReference>
<evidence type="ECO:0000313" key="4">
    <source>
        <dbReference type="EMBL" id="PHO17162.1"/>
    </source>
</evidence>
<organism evidence="4 5">
    <name type="scientific">Malaciobacter molluscorum LMG 25693</name>
    <dbReference type="NCBI Taxonomy" id="870501"/>
    <lineage>
        <taxon>Bacteria</taxon>
        <taxon>Pseudomonadati</taxon>
        <taxon>Campylobacterota</taxon>
        <taxon>Epsilonproteobacteria</taxon>
        <taxon>Campylobacterales</taxon>
        <taxon>Arcobacteraceae</taxon>
        <taxon>Malaciobacter</taxon>
    </lineage>
</organism>
<dbReference type="InterPro" id="IPR050721">
    <property type="entry name" value="Trk_Ktr_HKT_K-transport"/>
</dbReference>
<sequence length="236" mass="26913">MKNRVIVYGYTSLGSKIAITLKDKDYEVLVVDFDEDNLLKAKKDEFKTYNYTLLNDDELISLGIENKIDSIFCVSKSDKNNLFVTLSVRNLNRNLKIISVSKTKAESKKLLVAGATKVLNPNDLGALKIYRNLTKPLMTKVLDDILFTKSDLNISQIYINKNSIFNQKFLKNIKVHKQFNILLLGIMDKELGDKFIFKTKGINHKIDEGDILVIVGKNNDLQRFRQYVEGTVNGTI</sequence>
<dbReference type="InterPro" id="IPR036721">
    <property type="entry name" value="RCK_C_sf"/>
</dbReference>
<feature type="domain" description="RCK C-terminal" evidence="1">
    <location>
        <begin position="156"/>
        <end position="227"/>
    </location>
</feature>
<evidence type="ECO:0000313" key="6">
    <source>
        <dbReference type="Proteomes" id="UP000262712"/>
    </source>
</evidence>
<keyword evidence="5" id="KW-1185">Reference proteome</keyword>
<dbReference type="AlphaFoldDB" id="A0A2G1DF73"/>
<dbReference type="EMBL" id="NXFY01000022">
    <property type="protein sequence ID" value="PHO17162.1"/>
    <property type="molecule type" value="Genomic_DNA"/>
</dbReference>
<dbReference type="InterPro" id="IPR003148">
    <property type="entry name" value="RCK_N"/>
</dbReference>
<protein>
    <submittedName>
        <fullName evidence="3">TrkA domain-containing protein</fullName>
    </submittedName>
</protein>
<feature type="domain" description="RCK N-terminal" evidence="2">
    <location>
        <begin position="5"/>
        <end position="121"/>
    </location>
</feature>
<dbReference type="PANTHER" id="PTHR43833:SF9">
    <property type="entry name" value="POTASSIUM CHANNEL PROTEIN YUGO-RELATED"/>
    <property type="match status" value="1"/>
</dbReference>
<evidence type="ECO:0000259" key="2">
    <source>
        <dbReference type="Pfam" id="PF02254"/>
    </source>
</evidence>
<reference evidence="4 5" key="1">
    <citation type="submission" date="2017-09" db="EMBL/GenBank/DDBJ databases">
        <title>Arcobacter canalis sp. nov., a new species isolated from a water canal contaminated with urban sewage.</title>
        <authorList>
            <person name="Perez-Cataluna A."/>
            <person name="Salas-Masso N."/>
            <person name="Figueras M.J."/>
        </authorList>
    </citation>
    <scope>NUCLEOTIDE SEQUENCE [LARGE SCALE GENOMIC DNA]</scope>
    <source>
        <strain evidence="4 5">F98-3</strain>
    </source>
</reference>
<evidence type="ECO:0000313" key="5">
    <source>
        <dbReference type="Proteomes" id="UP000221222"/>
    </source>
</evidence>
<dbReference type="GO" id="GO:0006813">
    <property type="term" value="P:potassium ion transport"/>
    <property type="evidence" value="ECO:0007669"/>
    <property type="project" value="InterPro"/>
</dbReference>
<dbReference type="GO" id="GO:0008324">
    <property type="term" value="F:monoatomic cation transmembrane transporter activity"/>
    <property type="evidence" value="ECO:0007669"/>
    <property type="project" value="InterPro"/>
</dbReference>
<reference evidence="3 6" key="2">
    <citation type="submission" date="2018-08" db="EMBL/GenBank/DDBJ databases">
        <title>Complete genome of the Arcobacter molluscorum type strain LMG 25693.</title>
        <authorList>
            <person name="Miller W.G."/>
            <person name="Yee E."/>
            <person name="Bono J.L."/>
        </authorList>
    </citation>
    <scope>NUCLEOTIDE SEQUENCE [LARGE SCALE GENOMIC DNA]</scope>
    <source>
        <strain evidence="3 6">CECT 7696</strain>
    </source>
</reference>
<evidence type="ECO:0000313" key="3">
    <source>
        <dbReference type="EMBL" id="AXX91525.1"/>
    </source>
</evidence>
<dbReference type="InterPro" id="IPR036291">
    <property type="entry name" value="NAD(P)-bd_dom_sf"/>
</dbReference>
<dbReference type="Proteomes" id="UP000262712">
    <property type="component" value="Chromosome"/>
</dbReference>
<dbReference type="Gene3D" id="3.30.70.1450">
    <property type="entry name" value="Regulator of K+ conductance, C-terminal domain"/>
    <property type="match status" value="1"/>
</dbReference>
<gene>
    <name evidence="3" type="ORF">AMOL_0509</name>
    <name evidence="4" type="ORF">CPU12_11685</name>
</gene>
<dbReference type="SUPFAM" id="SSF51735">
    <property type="entry name" value="NAD(P)-binding Rossmann-fold domains"/>
    <property type="match status" value="1"/>
</dbReference>
<dbReference type="KEGG" id="amol:AMOL_0509"/>
<dbReference type="Pfam" id="PF02254">
    <property type="entry name" value="TrkA_N"/>
    <property type="match status" value="1"/>
</dbReference>
<dbReference type="EMBL" id="CP032098">
    <property type="protein sequence ID" value="AXX91525.1"/>
    <property type="molecule type" value="Genomic_DNA"/>
</dbReference>
<dbReference type="Gene3D" id="3.40.50.720">
    <property type="entry name" value="NAD(P)-binding Rossmann-like Domain"/>
    <property type="match status" value="1"/>
</dbReference>
<dbReference type="Proteomes" id="UP000221222">
    <property type="component" value="Unassembled WGS sequence"/>
</dbReference>
<dbReference type="PANTHER" id="PTHR43833">
    <property type="entry name" value="POTASSIUM CHANNEL PROTEIN 2-RELATED-RELATED"/>
    <property type="match status" value="1"/>
</dbReference>
<name>A0A2G1DF73_9BACT</name>
<evidence type="ECO:0000259" key="1">
    <source>
        <dbReference type="Pfam" id="PF02080"/>
    </source>
</evidence>
<proteinExistence type="predicted"/>
<accession>A0A2G1DF73</accession>